<dbReference type="GO" id="GO:0016020">
    <property type="term" value="C:membrane"/>
    <property type="evidence" value="ECO:0007669"/>
    <property type="project" value="UniProtKB-SubCell"/>
</dbReference>
<evidence type="ECO:0000256" key="1">
    <source>
        <dbReference type="ARBA" id="ARBA00004141"/>
    </source>
</evidence>
<keyword evidence="3 5" id="KW-1133">Transmembrane helix</keyword>
<sequence>MTKECDFEKFDFEKLVRESLDKAVKERGHVNIVIAGATGVGKSTLINAVFQGNFAATGSGEAKTKHIREIKKEWIPISIFDTRGLEMKAFSETIENLYSLVKERKKKTDSNQHIHVAWLCISEDSRRVQEAEEELVNMLAKDMPVIAVITKARQDKAPNNKGQIESFRAKVQEKLPLTKNVIRVRSIPEELDDGSVLEAKGLDELVSLTMEVIPEGHKRAFAAAQKADIELKKRACHLIVAAAALTAAGIGAIPIPLSDAVGIVPIQIGMITGISVNFGLSFNEGFYSSIFSSLVTGVGGTLTGRAIVGGLLKLVPGGQIAGGLIAGGTAATLTTLVGETYIAILERLFIENNGNPPNPDDVVKAVREESKNLMQKKTNEDLQPKFDNKMDEDLQPEVHNPSQLAGKVEGKDGEQEQAVNNLVRLEPDVAKVFPNEKSVNKALRSLMKIAQRLTD</sequence>
<evidence type="ECO:0000313" key="7">
    <source>
        <dbReference type="EMBL" id="OJJ25875.1"/>
    </source>
</evidence>
<keyword evidence="8" id="KW-1185">Reference proteome</keyword>
<evidence type="ECO:0000256" key="3">
    <source>
        <dbReference type="ARBA" id="ARBA00022989"/>
    </source>
</evidence>
<dbReference type="EMBL" id="MLAW01000012">
    <property type="protein sequence ID" value="OJJ25875.1"/>
    <property type="molecule type" value="Genomic_DNA"/>
</dbReference>
<dbReference type="Pfam" id="PF01926">
    <property type="entry name" value="MMR_HSR1"/>
    <property type="match status" value="1"/>
</dbReference>
<dbReference type="Gene3D" id="3.40.50.300">
    <property type="entry name" value="P-loop containing nucleotide triphosphate hydrolases"/>
    <property type="match status" value="1"/>
</dbReference>
<keyword evidence="2 5" id="KW-0812">Transmembrane</keyword>
<dbReference type="Proteomes" id="UP000183940">
    <property type="component" value="Unassembled WGS sequence"/>
</dbReference>
<comment type="caution">
    <text evidence="7">The sequence shown here is derived from an EMBL/GenBank/DDBJ whole genome shotgun (WGS) entry which is preliminary data.</text>
</comment>
<dbReference type="Pfam" id="PF05128">
    <property type="entry name" value="DUF697"/>
    <property type="match status" value="1"/>
</dbReference>
<evidence type="ECO:0000256" key="4">
    <source>
        <dbReference type="ARBA" id="ARBA00023136"/>
    </source>
</evidence>
<dbReference type="AlphaFoldDB" id="A0A1L9QT46"/>
<dbReference type="CDD" id="cd00882">
    <property type="entry name" value="Ras_like_GTPase"/>
    <property type="match status" value="1"/>
</dbReference>
<keyword evidence="4 5" id="KW-0472">Membrane</keyword>
<feature type="domain" description="G" evidence="6">
    <location>
        <begin position="32"/>
        <end position="151"/>
    </location>
</feature>
<feature type="transmembrane region" description="Helical" evidence="5">
    <location>
        <begin position="235"/>
        <end position="255"/>
    </location>
</feature>
<evidence type="ECO:0000313" key="8">
    <source>
        <dbReference type="Proteomes" id="UP000183940"/>
    </source>
</evidence>
<accession>A0A1L9QT46</accession>
<dbReference type="InterPro" id="IPR027417">
    <property type="entry name" value="P-loop_NTPase"/>
</dbReference>
<dbReference type="InterPro" id="IPR021147">
    <property type="entry name" value="DUF697"/>
</dbReference>
<evidence type="ECO:0000259" key="6">
    <source>
        <dbReference type="Pfam" id="PF01926"/>
    </source>
</evidence>
<name>A0A1L9QT46_9CYAN</name>
<dbReference type="SUPFAM" id="SSF52540">
    <property type="entry name" value="P-loop containing nucleoside triphosphate hydrolases"/>
    <property type="match status" value="1"/>
</dbReference>
<dbReference type="STRING" id="1925591.BI308_09055"/>
<gene>
    <name evidence="7" type="ORF">BI308_09055</name>
</gene>
<reference evidence="7" key="1">
    <citation type="submission" date="2016-10" db="EMBL/GenBank/DDBJ databases">
        <title>CRISPR-Cas defence system in Roseofilum reptotaenium: evidence of a bacteriophage-cyanobacterium arms race in the coral black band disease.</title>
        <authorList>
            <person name="Buerger P."/>
            <person name="Wood-Charlson E.M."/>
            <person name="Weynberg K.D."/>
            <person name="Willis B."/>
            <person name="Van Oppen M.J."/>
        </authorList>
    </citation>
    <scope>NUCLEOTIDE SEQUENCE [LARGE SCALE GENOMIC DNA]</scope>
    <source>
        <strain evidence="7">AO1-A</strain>
    </source>
</reference>
<protein>
    <recommendedName>
        <fullName evidence="6">G domain-containing protein</fullName>
    </recommendedName>
</protein>
<feature type="transmembrane region" description="Helical" evidence="5">
    <location>
        <begin position="261"/>
        <end position="280"/>
    </location>
</feature>
<dbReference type="GO" id="GO:0005525">
    <property type="term" value="F:GTP binding"/>
    <property type="evidence" value="ECO:0007669"/>
    <property type="project" value="InterPro"/>
</dbReference>
<comment type="subcellular location">
    <subcellularLocation>
        <location evidence="1">Membrane</location>
        <topology evidence="1">Multi-pass membrane protein</topology>
    </subcellularLocation>
</comment>
<evidence type="ECO:0000256" key="5">
    <source>
        <dbReference type="SAM" id="Phobius"/>
    </source>
</evidence>
<dbReference type="InterPro" id="IPR006073">
    <property type="entry name" value="GTP-bd"/>
</dbReference>
<organism evidence="7 8">
    <name type="scientific">Roseofilum reptotaenium AO1-A</name>
    <dbReference type="NCBI Taxonomy" id="1925591"/>
    <lineage>
        <taxon>Bacteria</taxon>
        <taxon>Bacillati</taxon>
        <taxon>Cyanobacteriota</taxon>
        <taxon>Cyanophyceae</taxon>
        <taxon>Desertifilales</taxon>
        <taxon>Desertifilaceae</taxon>
        <taxon>Roseofilum</taxon>
    </lineage>
</organism>
<proteinExistence type="predicted"/>
<evidence type="ECO:0000256" key="2">
    <source>
        <dbReference type="ARBA" id="ARBA00022692"/>
    </source>
</evidence>